<protein>
    <submittedName>
        <fullName evidence="2">Uncharacterized protein</fullName>
    </submittedName>
</protein>
<sequence length="1445" mass="161729">MDYINLDRSFVPVRKGEEPRLEWTTEQGRRYGGWLDWQALLKHQRVVLLAEAGCGKTAEFRHQAQSLRHVGQAAFFARVEDLEDGIFNALDIGTDADFTAWKDGNGTGFFFLDSVDEARLSRKRFDKALRRLARDIGETALSRAHIFVSCRVSDWRGDEDRATFHEKLPLPDPPPAAPTPPLLRDWKATLLAPFDEGYQRPQRNSDKQDEATQKDPGLLVVQLAPLDIAQQRTFIQRYGIQDVDHFIDSLRRKQLEPLTERPRDLRFLVDYWNNYGTFASLSEMLEEAIKLRLCEINQDRRNQDTLSDEKARKGAERLAAGLVLGRCFTLRAPAQDDGHAPDINSIDAAALLPDWSSVELNNLLARGLFAPATYGRIRFHHRWAQEYLAACWLRRLLETPGNRKAVRNMLFAKRYCVECSVPTLRPVAAWLALWDPDIRVELIRRAPLALIQHGDPTALPLNDRAELLRVAAGLHAEGRIADDGIDRSNLTLFADPALATVIHQIWATGPRPRFRFILLRLIREAAIRECVDIAREVALDAAADPHNRSVAIEAISACDDRQIIDEILPVLLANAVTLPAQVATTTAECFFPKYMSVEQLLQLVDNSTPSKGVSVNFDYILPDLFGACPNLETRLALAAGLCRLCLAPPLVDTYHRVGKKHRKIAQRLTPIAKSLIVELTGEYHPALSAMMLVIQRCRQQDTHYETKPIVTIGAALSDFPALKQALFWEAAEEEARQAGPGNEPRAIFQFEQTLEPGENDLEHFLQAVTSKPEEWQKCLALNVAVSILKSSDGLRRHAPRLLRIVADHPVLKAELIRHLFPRPRKGRSRQTAELIVRRDRDENRRKSRSYASWIKFRGELSTEPEKLCDPSELSGWGQSALRLWDLTRWLGYHTAEVTEVAVLEWPALIAAFGQPVADAYTKGMGILWRSNQPKRPGENGRDKITLMSYAAIGIEAKDNPDWASTLAEADAKRAVEHACLSEDGCPVWFDALLAAHPRAVSPLLVEEIDRELRSPAQFGKHFLSHYARAGQATAPVVVSTVLTFLENSEPAAISAFDHALAIISDNVDALSEVKALHAVTRARLDGCGDDERSLRYLALLFTLMPDSGVQLMAQWIKGSGGSATERAARLFSSLFDPHHRNVATLPLTALSIPCLEALLSLVYSKIRPEADAVHEGVFSPDARDNAEAARNNILKALLYRTGPDAHAALQRVGKKLPPNSQLRFTELAHEMAERDTNPRPWTPAEVIDFEERALLPIRNGEDLLANIFGILEDIREDLITGDFSGRQSLRSCADEKAVQEWVTNQLYLRSHNRFNVAREQVTGRGDKMDIVISRGPNISMVIEIKRYNQKGLKPLEAALMAQLPDGYLLVDQRRHGILLVTNHEAPAPDRQDTLGAFAELMNKLDSSAKQFFESDVKGRKLRAIGLDAAPADPGPASRLRPSRKP</sequence>
<reference evidence="2 3" key="1">
    <citation type="submission" date="2017-12" db="EMBL/GenBank/DDBJ databases">
        <title>Genomes of bacteria within cyanobacterial aggregates.</title>
        <authorList>
            <person name="Cai H."/>
        </authorList>
    </citation>
    <scope>NUCLEOTIDE SEQUENCE [LARGE SCALE GENOMIC DNA]</scope>
    <source>
        <strain evidence="2 3">TH16</strain>
        <plasmid evidence="2 3">unnamed2</plasmid>
    </source>
</reference>
<organism evidence="2 3">
    <name type="scientific">Niveispirillum cyanobacteriorum</name>
    <dbReference type="NCBI Taxonomy" id="1612173"/>
    <lineage>
        <taxon>Bacteria</taxon>
        <taxon>Pseudomonadati</taxon>
        <taxon>Pseudomonadota</taxon>
        <taxon>Alphaproteobacteria</taxon>
        <taxon>Rhodospirillales</taxon>
        <taxon>Azospirillaceae</taxon>
        <taxon>Niveispirillum</taxon>
    </lineage>
</organism>
<evidence type="ECO:0000313" key="2">
    <source>
        <dbReference type="EMBL" id="AUN33856.1"/>
    </source>
</evidence>
<geneLocation type="plasmid" evidence="2 3">
    <name>unnamed2</name>
</geneLocation>
<name>A0A2K9NMM3_9PROT</name>
<evidence type="ECO:0000313" key="3">
    <source>
        <dbReference type="Proteomes" id="UP000234752"/>
    </source>
</evidence>
<keyword evidence="2" id="KW-0614">Plasmid</keyword>
<keyword evidence="3" id="KW-1185">Reference proteome</keyword>
<proteinExistence type="predicted"/>
<dbReference type="EMBL" id="CP025614">
    <property type="protein sequence ID" value="AUN33856.1"/>
    <property type="molecule type" value="Genomic_DNA"/>
</dbReference>
<feature type="compositionally biased region" description="Low complexity" evidence="1">
    <location>
        <begin position="1424"/>
        <end position="1436"/>
    </location>
</feature>
<feature type="region of interest" description="Disordered" evidence="1">
    <location>
        <begin position="1424"/>
        <end position="1445"/>
    </location>
</feature>
<gene>
    <name evidence="2" type="ORF">C0V82_25975</name>
</gene>
<dbReference type="Proteomes" id="UP000234752">
    <property type="component" value="Plasmid unnamed2"/>
</dbReference>
<evidence type="ECO:0000256" key="1">
    <source>
        <dbReference type="SAM" id="MobiDB-lite"/>
    </source>
</evidence>
<dbReference type="KEGG" id="ncb:C0V82_25975"/>
<accession>A0A2K9NMM3</accession>